<accession>A0A4Q1KQ18</accession>
<feature type="domain" description="PKD-like" evidence="2">
    <location>
        <begin position="1225"/>
        <end position="1316"/>
    </location>
</feature>
<evidence type="ECO:0000256" key="1">
    <source>
        <dbReference type="SAM" id="SignalP"/>
    </source>
</evidence>
<keyword evidence="1" id="KW-0732">Signal</keyword>
<feature type="domain" description="PKD-like" evidence="2">
    <location>
        <begin position="1126"/>
        <end position="1217"/>
    </location>
</feature>
<dbReference type="Pfam" id="PF19406">
    <property type="entry name" value="PKD_5"/>
    <property type="match status" value="3"/>
</dbReference>
<evidence type="ECO:0000313" key="3">
    <source>
        <dbReference type="EMBL" id="RXR32098.1"/>
    </source>
</evidence>
<sequence>MNKRILFSLFSCFVISFLSAQNLIPNGDFEQGNGIGFQSDYNFTNPGAGQANSVPRQYAIINNPFLLNTNNFINSGDYSTGTGLMMVCDGASGQSEVFWKTNGDILLEAGQTYRFRFFIRSVNNTNPQPEIGFRVMAAAATYFNGSYTVTNPSTGWQEVSFEYTVSEPGAPFRRFELFNINQSTVGNDFAIDEIILERLEPLDINFSSINISCFGANDGSIVVYGQGGTQPYTSFSISGPVNQTNTTGVFIGLPAGSYSASVTDSDSNTATTTGIIITEPNDLTITPNRTICLGESATLTASGADDYIWTAVPADPSIADPTSASIVVSPDVTTTYTVNTTTVTPLNLIFNGDFSLGNTGFTSDYQYLDPVNPVGVQGAYAVVTNSQSWFAGFSNCTDNTTGTGNMLVADGSIANSGNDSVWCQTVPVTPGQDYTFSYWVQTVATPNPANLEVLINGVSIGSNLAPSTTCGWVQRTYTWNSGAATIAEICIYDRVITSAGNDFAIDDIEFVTDVTCNLTKTVTVTVQSISATAAFTSGDVTGCPGPTVLTFSGTPNTNVTVSSSSGAFYNIPINAAGTASFTTPFLTTTTTFTLISIFQNPPGCTAPLTDSVTITINLNGCATVTAGGVDLGDASSAQICEVGECVDLSASYVDLGSTTQYTISSIDYCPQAAYNDPTYNPINLATDDVWSSTINLPFNFCFFGNLYTSCHVGSNGTISFDPGIVPNGGSPWNLLGLTVPNPGFPIRNAIYGVYQDTNPALGPSPNERFAGWKLEGTYPCRKLIVNFFHFGQFQCGQGVGLQTYQMVLYEVSNIIEVYIESRTPCNTWNNPAGGGVVGIMNQAGTLGYVPPGRNTNTQWSAFNEAWRFTPSGPSATTFQWLENGLPFSTDLSITVCPTVTSTYTAVATYNQCGQITEVERDFLVEVFPDSGADPNDLNECENLFDLTENDAVMIGSGDPFAFSIGYFITEADAELLLNQIPNPTDYVAISNPQTIYASVLDFNTGCNRIKEFVIQWNSCDLDPNASDLVLCDEVTLNDNFEIFDLTQNDDDALNGLDPTLYTVTYHTNQADANVGAAPIVPANAYNGTTETIYVRVEENANPSAFGTTTFSLTVNPSPSISDILVEICSEDSFSVTPVTAGVDFVPTGTTYTWTVSASAGITGAADQAVPQTSISQSLTNTTDATTLVTYTVTASTGAAPNICTDTFDINVVVNPKPSISDFSPSICSGQVFTVNPTTNGTDLVPVGTTYTWTVVAPAGITGASDQVIPQASISQTLTNTTEVELDVVYTVTASAGTAPNICSDTFTITVRVNPLPIINDKVLSICSGETFSVVPVTASPEIVPTGTTYTWTVLSPAGITGASDEATAQTSISQTLTNTTTAPIDVVYTVTASVGTSPNICTDTFTITVTVNPIPTVTVNS</sequence>
<dbReference type="EMBL" id="SBKQ01000007">
    <property type="protein sequence ID" value="RXR32098.1"/>
    <property type="molecule type" value="Genomic_DNA"/>
</dbReference>
<dbReference type="RefSeq" id="WP_317125515.1">
    <property type="nucleotide sequence ID" value="NZ_SBKQ01000007.1"/>
</dbReference>
<dbReference type="InterPro" id="IPR045828">
    <property type="entry name" value="PKD_Bacteroidetes"/>
</dbReference>
<gene>
    <name evidence="3" type="ORF">EQG68_07595</name>
</gene>
<protein>
    <recommendedName>
        <fullName evidence="2">PKD-like domain-containing protein</fullName>
    </recommendedName>
</protein>
<dbReference type="Proteomes" id="UP000289734">
    <property type="component" value="Unassembled WGS sequence"/>
</dbReference>
<feature type="domain" description="PKD-like" evidence="2">
    <location>
        <begin position="1325"/>
        <end position="1415"/>
    </location>
</feature>
<feature type="non-terminal residue" evidence="3">
    <location>
        <position position="1421"/>
    </location>
</feature>
<dbReference type="InterPro" id="IPR008979">
    <property type="entry name" value="Galactose-bd-like_sf"/>
</dbReference>
<dbReference type="SUPFAM" id="SSF49785">
    <property type="entry name" value="Galactose-binding domain-like"/>
    <property type="match status" value="1"/>
</dbReference>
<organism evidence="3 4">
    <name type="scientific">Flavobacterium piscinae</name>
    <dbReference type="NCBI Taxonomy" id="2506424"/>
    <lineage>
        <taxon>Bacteria</taxon>
        <taxon>Pseudomonadati</taxon>
        <taxon>Bacteroidota</taxon>
        <taxon>Flavobacteriia</taxon>
        <taxon>Flavobacteriales</taxon>
        <taxon>Flavobacteriaceae</taxon>
        <taxon>Flavobacterium</taxon>
    </lineage>
</organism>
<dbReference type="Gene3D" id="2.60.120.260">
    <property type="entry name" value="Galactose-binding domain-like"/>
    <property type="match status" value="2"/>
</dbReference>
<feature type="chain" id="PRO_5020604716" description="PKD-like domain-containing protein" evidence="1">
    <location>
        <begin position="21"/>
        <end position="1421"/>
    </location>
</feature>
<reference evidence="4" key="1">
    <citation type="submission" date="2019-01" db="EMBL/GenBank/DDBJ databases">
        <title>Cytophagaceae bacterium strain CAR-16.</title>
        <authorList>
            <person name="Chen W.-M."/>
        </authorList>
    </citation>
    <scope>NUCLEOTIDE SEQUENCE [LARGE SCALE GENOMIC DNA]</scope>
    <source>
        <strain evidence="4">ICH-30</strain>
    </source>
</reference>
<comment type="caution">
    <text evidence="3">The sequence shown here is derived from an EMBL/GenBank/DDBJ whole genome shotgun (WGS) entry which is preliminary data.</text>
</comment>
<proteinExistence type="predicted"/>
<keyword evidence="4" id="KW-1185">Reference proteome</keyword>
<feature type="signal peptide" evidence="1">
    <location>
        <begin position="1"/>
        <end position="20"/>
    </location>
</feature>
<evidence type="ECO:0000313" key="4">
    <source>
        <dbReference type="Proteomes" id="UP000289734"/>
    </source>
</evidence>
<name>A0A4Q1KQ18_9FLAO</name>
<evidence type="ECO:0000259" key="2">
    <source>
        <dbReference type="Pfam" id="PF19406"/>
    </source>
</evidence>